<gene>
    <name evidence="1" type="ORF">DVH24_018987</name>
</gene>
<organism evidence="1 2">
    <name type="scientific">Malus domestica</name>
    <name type="common">Apple</name>
    <name type="synonym">Pyrus malus</name>
    <dbReference type="NCBI Taxonomy" id="3750"/>
    <lineage>
        <taxon>Eukaryota</taxon>
        <taxon>Viridiplantae</taxon>
        <taxon>Streptophyta</taxon>
        <taxon>Embryophyta</taxon>
        <taxon>Tracheophyta</taxon>
        <taxon>Spermatophyta</taxon>
        <taxon>Magnoliopsida</taxon>
        <taxon>eudicotyledons</taxon>
        <taxon>Gunneridae</taxon>
        <taxon>Pentapetalae</taxon>
        <taxon>rosids</taxon>
        <taxon>fabids</taxon>
        <taxon>Rosales</taxon>
        <taxon>Rosaceae</taxon>
        <taxon>Amygdaloideae</taxon>
        <taxon>Maleae</taxon>
        <taxon>Malus</taxon>
    </lineage>
</organism>
<proteinExistence type="predicted"/>
<dbReference type="EMBL" id="RDQH01000340">
    <property type="protein sequence ID" value="RXH76099.1"/>
    <property type="molecule type" value="Genomic_DNA"/>
</dbReference>
<accession>A0A498HZL0</accession>
<comment type="caution">
    <text evidence="1">The sequence shown here is derived from an EMBL/GenBank/DDBJ whole genome shotgun (WGS) entry which is preliminary data.</text>
</comment>
<protein>
    <submittedName>
        <fullName evidence="1">Uncharacterized protein</fullName>
    </submittedName>
</protein>
<dbReference type="AlphaFoldDB" id="A0A498HZL0"/>
<keyword evidence="2" id="KW-1185">Reference proteome</keyword>
<sequence length="89" mass="9543">MARPNHLKSRSQPPVASVVTHAAPPLAVVVARVLPFLAAWHGMVAAESGGGAAVPVFLLDDLRVSTIIELKKKLGKEVLCLWFCIFSIE</sequence>
<dbReference type="Proteomes" id="UP000290289">
    <property type="component" value="Chromosome 14"/>
</dbReference>
<reference evidence="1 2" key="1">
    <citation type="submission" date="2018-10" db="EMBL/GenBank/DDBJ databases">
        <title>A high-quality apple genome assembly.</title>
        <authorList>
            <person name="Hu J."/>
        </authorList>
    </citation>
    <scope>NUCLEOTIDE SEQUENCE [LARGE SCALE GENOMIC DNA]</scope>
    <source>
        <strain evidence="2">cv. HFTH1</strain>
        <tissue evidence="1">Young leaf</tissue>
    </source>
</reference>
<evidence type="ECO:0000313" key="2">
    <source>
        <dbReference type="Proteomes" id="UP000290289"/>
    </source>
</evidence>
<name>A0A498HZL0_MALDO</name>
<evidence type="ECO:0000313" key="1">
    <source>
        <dbReference type="EMBL" id="RXH76099.1"/>
    </source>
</evidence>